<protein>
    <submittedName>
        <fullName evidence="7">NAD(P)/FAD-dependent oxidoreductase</fullName>
    </submittedName>
</protein>
<gene>
    <name evidence="7" type="ORF">FCL42_20975</name>
</gene>
<evidence type="ECO:0000259" key="6">
    <source>
        <dbReference type="Pfam" id="PF07992"/>
    </source>
</evidence>
<dbReference type="PRINTS" id="PR00411">
    <property type="entry name" value="PNDRDTASEI"/>
</dbReference>
<evidence type="ECO:0000256" key="4">
    <source>
        <dbReference type="ARBA" id="ARBA00022827"/>
    </source>
</evidence>
<dbReference type="EMBL" id="SWCJ01000028">
    <property type="protein sequence ID" value="TKB49179.1"/>
    <property type="molecule type" value="Genomic_DNA"/>
</dbReference>
<proteinExistence type="inferred from homology"/>
<keyword evidence="8" id="KW-1185">Reference proteome</keyword>
<keyword evidence="3" id="KW-0285">Flavoprotein</keyword>
<name>A0A4U1BGM1_9GAMM</name>
<keyword evidence="5" id="KW-0560">Oxidoreductase</keyword>
<comment type="caution">
    <text evidence="7">The sequence shown here is derived from an EMBL/GenBank/DDBJ whole genome shotgun (WGS) entry which is preliminary data.</text>
</comment>
<evidence type="ECO:0000256" key="3">
    <source>
        <dbReference type="ARBA" id="ARBA00022630"/>
    </source>
</evidence>
<dbReference type="PANTHER" id="PTHR42913:SF3">
    <property type="entry name" value="64 KDA MITOCHONDRIAL NADH DEHYDROGENASE (EUROFUNG)"/>
    <property type="match status" value="1"/>
</dbReference>
<evidence type="ECO:0000256" key="5">
    <source>
        <dbReference type="ARBA" id="ARBA00023002"/>
    </source>
</evidence>
<evidence type="ECO:0000256" key="1">
    <source>
        <dbReference type="ARBA" id="ARBA00001974"/>
    </source>
</evidence>
<reference evidence="7 8" key="1">
    <citation type="submission" date="2019-04" db="EMBL/GenBank/DDBJ databases">
        <authorList>
            <person name="Hwang J.C."/>
        </authorList>
    </citation>
    <scope>NUCLEOTIDE SEQUENCE [LARGE SCALE GENOMIC DNA]</scope>
    <source>
        <strain evidence="7 8">IMCC35002</strain>
    </source>
</reference>
<dbReference type="GO" id="GO:0019646">
    <property type="term" value="P:aerobic electron transport chain"/>
    <property type="evidence" value="ECO:0007669"/>
    <property type="project" value="TreeGrafter"/>
</dbReference>
<sequence>MTRIVVVGGGAGGMELLKKLGKRLGKTGKAEITLVDVSDFHIWKPLLHELATGSLDEGLNAVDYRSHGAKNGYRFEQGPLVGLDKDQKQLRIGATFDEQGNEVLPERSLNYDYLVIGVGAVTNDFGIPGVQQHSHSLDLTSEAMTMRKRIHKLMLQHSQGLRHGKLKMAIVGGGATGVEMAAEMHHLTEMMQSYGFDLGDDLLEVTLIEAGPTVMPGLPKAHLRAAVAENLELLGVTVLTDTRVTEVTQAGLMTASGEFIQSDLTLWAAGVKAPEVLSTLGLHTNAQNQLSVSDSGQSLTDPAIFAFGDCASVPQPDGSFLPARGQTARQLALLVADNLMLLQEYSDVELKRYVYKDLGSFVNLARFHTVGNMFSFMKGGLALAGCPARFVYASLYRRHMLALHGPIKGGLLLVLNGMQRLFRPQLKLW</sequence>
<dbReference type="SUPFAM" id="SSF51905">
    <property type="entry name" value="FAD/NAD(P)-binding domain"/>
    <property type="match status" value="1"/>
</dbReference>
<dbReference type="PANTHER" id="PTHR42913">
    <property type="entry name" value="APOPTOSIS-INDUCING FACTOR 1"/>
    <property type="match status" value="1"/>
</dbReference>
<dbReference type="RefSeq" id="WP_136865377.1">
    <property type="nucleotide sequence ID" value="NZ_SWCJ01000028.1"/>
</dbReference>
<feature type="domain" description="FAD/NAD(P)-binding" evidence="6">
    <location>
        <begin position="3"/>
        <end position="315"/>
    </location>
</feature>
<dbReference type="GO" id="GO:0003955">
    <property type="term" value="F:NAD(P)H dehydrogenase (quinone) activity"/>
    <property type="evidence" value="ECO:0007669"/>
    <property type="project" value="TreeGrafter"/>
</dbReference>
<dbReference type="Proteomes" id="UP000305675">
    <property type="component" value="Unassembled WGS sequence"/>
</dbReference>
<dbReference type="Pfam" id="PF07992">
    <property type="entry name" value="Pyr_redox_2"/>
    <property type="match status" value="1"/>
</dbReference>
<dbReference type="PRINTS" id="PR00368">
    <property type="entry name" value="FADPNR"/>
</dbReference>
<dbReference type="InterPro" id="IPR051169">
    <property type="entry name" value="NADH-Q_oxidoreductase"/>
</dbReference>
<accession>A0A4U1BGM1</accession>
<dbReference type="AlphaFoldDB" id="A0A4U1BGM1"/>
<evidence type="ECO:0000256" key="2">
    <source>
        <dbReference type="ARBA" id="ARBA00005272"/>
    </source>
</evidence>
<dbReference type="InterPro" id="IPR023753">
    <property type="entry name" value="FAD/NAD-binding_dom"/>
</dbReference>
<dbReference type="InterPro" id="IPR036188">
    <property type="entry name" value="FAD/NAD-bd_sf"/>
</dbReference>
<organism evidence="7 8">
    <name type="scientific">Ferrimonas aestuarii</name>
    <dbReference type="NCBI Taxonomy" id="2569539"/>
    <lineage>
        <taxon>Bacteria</taxon>
        <taxon>Pseudomonadati</taxon>
        <taxon>Pseudomonadota</taxon>
        <taxon>Gammaproteobacteria</taxon>
        <taxon>Alteromonadales</taxon>
        <taxon>Ferrimonadaceae</taxon>
        <taxon>Ferrimonas</taxon>
    </lineage>
</organism>
<keyword evidence="4" id="KW-0274">FAD</keyword>
<evidence type="ECO:0000313" key="7">
    <source>
        <dbReference type="EMBL" id="TKB49179.1"/>
    </source>
</evidence>
<comment type="similarity">
    <text evidence="2">Belongs to the NADH dehydrogenase family.</text>
</comment>
<dbReference type="OrthoDB" id="9781621at2"/>
<dbReference type="Gene3D" id="3.50.50.100">
    <property type="match status" value="1"/>
</dbReference>
<comment type="cofactor">
    <cofactor evidence="1">
        <name>FAD</name>
        <dbReference type="ChEBI" id="CHEBI:57692"/>
    </cofactor>
</comment>
<evidence type="ECO:0000313" key="8">
    <source>
        <dbReference type="Proteomes" id="UP000305675"/>
    </source>
</evidence>